<dbReference type="KEGG" id="crw:CROST_025650"/>
<evidence type="ECO:0000256" key="1">
    <source>
        <dbReference type="HAMAP-Rule" id="MF_00378"/>
    </source>
</evidence>
<dbReference type="PANTHER" id="PTHR30008">
    <property type="entry name" value="EXODEOXYRIBONUCLEASE 7 LARGE SUBUNIT"/>
    <property type="match status" value="1"/>
</dbReference>
<evidence type="ECO:0000313" key="5">
    <source>
        <dbReference type="EMBL" id="URZ11848.1"/>
    </source>
</evidence>
<keyword evidence="1 2" id="KW-0378">Hydrolase</keyword>
<organism evidence="5 6">
    <name type="scientific">Clostridium felsineum</name>
    <dbReference type="NCBI Taxonomy" id="36839"/>
    <lineage>
        <taxon>Bacteria</taxon>
        <taxon>Bacillati</taxon>
        <taxon>Bacillota</taxon>
        <taxon>Clostridia</taxon>
        <taxon>Eubacteriales</taxon>
        <taxon>Clostridiaceae</taxon>
        <taxon>Clostridium</taxon>
    </lineage>
</organism>
<sequence length="398" mass="44589">MYIKVLTVSELNNYIKRVIDSDYILNNSQVKGEISNFKLHSSGHAYFSLKDEGGKINCIMFRSNAEKLKFIPENGMKVNVKGRVSVYVKDGAYQLYCTEITPEGRGELYEAFEKLKEKLLSEGMFKEEHKKAIPKYPRKIGVITSPTGAAIRDIINVSTRRNKSIDILIIPTLVQGINAPSELIAALDCLNEREDIDTIILARGGGSIEELWAFNDEKLAYAVYNSKKPIITGVGHETDFTIVDFVSDKRAATPSSAAEIAVPNLNEEMNSFIALRRTLNSSIKTFIQNKYNKLQIHKKVLEKNSPEVIIANGYASVDNFKYILNMRIKTKLKIEKEKLARCNASLKSNSPINILNKGYSIISDENGKNISNIKSLIKSQDISVTLRDGKIDAKITVK</sequence>
<keyword evidence="1 2" id="KW-0540">Nuclease</keyword>
<dbReference type="CDD" id="cd04489">
    <property type="entry name" value="ExoVII_LU_OBF"/>
    <property type="match status" value="1"/>
</dbReference>
<dbReference type="GO" id="GO:0009318">
    <property type="term" value="C:exodeoxyribonuclease VII complex"/>
    <property type="evidence" value="ECO:0007669"/>
    <property type="project" value="UniProtKB-UniRule"/>
</dbReference>
<gene>
    <name evidence="1 5" type="primary">xseA</name>
    <name evidence="5" type="ORF">CROST_025650</name>
</gene>
<dbReference type="InterPro" id="IPR003753">
    <property type="entry name" value="Exonuc_VII_L"/>
</dbReference>
<dbReference type="STRING" id="84029.CROST_24200"/>
<dbReference type="GO" id="GO:0006308">
    <property type="term" value="P:DNA catabolic process"/>
    <property type="evidence" value="ECO:0007669"/>
    <property type="project" value="UniProtKB-UniRule"/>
</dbReference>
<proteinExistence type="inferred from homology"/>
<dbReference type="EC" id="3.1.11.6" evidence="1"/>
<dbReference type="GO" id="GO:0008855">
    <property type="term" value="F:exodeoxyribonuclease VII activity"/>
    <property type="evidence" value="ECO:0007669"/>
    <property type="project" value="UniProtKB-UniRule"/>
</dbReference>
<keyword evidence="1" id="KW-0963">Cytoplasm</keyword>
<dbReference type="InterPro" id="IPR025824">
    <property type="entry name" value="OB-fold_nuc-bd_dom"/>
</dbReference>
<comment type="subunit">
    <text evidence="1">Heterooligomer composed of large and small subunits.</text>
</comment>
<comment type="catalytic activity">
    <reaction evidence="1 2">
        <text>Exonucleolytic cleavage in either 5'- to 3'- or 3'- to 5'-direction to yield nucleoside 5'-phosphates.</text>
        <dbReference type="EC" id="3.1.11.6"/>
    </reaction>
</comment>
<evidence type="ECO:0000256" key="2">
    <source>
        <dbReference type="RuleBase" id="RU004355"/>
    </source>
</evidence>
<comment type="function">
    <text evidence="1">Bidirectionally degrades single-stranded DNA into large acid-insoluble oligonucleotides, which are then degraded further into small acid-soluble oligonucleotides.</text>
</comment>
<dbReference type="AlphaFoldDB" id="A0A1S8L4D9"/>
<dbReference type="HAMAP" id="MF_00378">
    <property type="entry name" value="Exonuc_7_L"/>
    <property type="match status" value="1"/>
</dbReference>
<dbReference type="Proteomes" id="UP000190951">
    <property type="component" value="Chromosome"/>
</dbReference>
<dbReference type="RefSeq" id="WP_077833694.1">
    <property type="nucleotide sequence ID" value="NZ_CP096983.1"/>
</dbReference>
<dbReference type="GO" id="GO:0005737">
    <property type="term" value="C:cytoplasm"/>
    <property type="evidence" value="ECO:0007669"/>
    <property type="project" value="UniProtKB-SubCell"/>
</dbReference>
<keyword evidence="6" id="KW-1185">Reference proteome</keyword>
<reference evidence="5 6" key="1">
    <citation type="submission" date="2022-04" db="EMBL/GenBank/DDBJ databases">
        <title>Genome sequence of C. roseum typestrain.</title>
        <authorList>
            <person name="Poehlein A."/>
            <person name="Schoch T."/>
            <person name="Duerre P."/>
            <person name="Daniel R."/>
        </authorList>
    </citation>
    <scope>NUCLEOTIDE SEQUENCE [LARGE SCALE GENOMIC DNA]</scope>
    <source>
        <strain evidence="5 6">DSM 7320</strain>
    </source>
</reference>
<keyword evidence="1 2" id="KW-0269">Exonuclease</keyword>
<dbReference type="GO" id="GO:0003676">
    <property type="term" value="F:nucleic acid binding"/>
    <property type="evidence" value="ECO:0007669"/>
    <property type="project" value="InterPro"/>
</dbReference>
<dbReference type="EMBL" id="CP096983">
    <property type="protein sequence ID" value="URZ11848.1"/>
    <property type="molecule type" value="Genomic_DNA"/>
</dbReference>
<protein>
    <recommendedName>
        <fullName evidence="1">Exodeoxyribonuclease 7 large subunit</fullName>
        <ecNumber evidence="1">3.1.11.6</ecNumber>
    </recommendedName>
    <alternativeName>
        <fullName evidence="1">Exodeoxyribonuclease VII large subunit</fullName>
        <shortName evidence="1">Exonuclease VII large subunit</shortName>
    </alternativeName>
</protein>
<comment type="subcellular location">
    <subcellularLocation>
        <location evidence="1 2">Cytoplasm</location>
    </subcellularLocation>
</comment>
<dbReference type="Pfam" id="PF02601">
    <property type="entry name" value="Exonuc_VII_L"/>
    <property type="match status" value="1"/>
</dbReference>
<dbReference type="InterPro" id="IPR020579">
    <property type="entry name" value="Exonuc_VII_lsu_C"/>
</dbReference>
<comment type="similarity">
    <text evidence="1 2">Belongs to the XseA family.</text>
</comment>
<feature type="domain" description="OB-fold nucleic acid binding" evidence="4">
    <location>
        <begin position="6"/>
        <end position="100"/>
    </location>
</feature>
<evidence type="ECO:0000313" key="6">
    <source>
        <dbReference type="Proteomes" id="UP000190951"/>
    </source>
</evidence>
<evidence type="ECO:0000259" key="3">
    <source>
        <dbReference type="Pfam" id="PF02601"/>
    </source>
</evidence>
<dbReference type="NCBIfam" id="TIGR00237">
    <property type="entry name" value="xseA"/>
    <property type="match status" value="1"/>
</dbReference>
<name>A0A1S8L4D9_9CLOT</name>
<feature type="domain" description="Exonuclease VII large subunit C-terminal" evidence="3">
    <location>
        <begin position="124"/>
        <end position="312"/>
    </location>
</feature>
<dbReference type="Pfam" id="PF13742">
    <property type="entry name" value="tRNA_anti_2"/>
    <property type="match status" value="1"/>
</dbReference>
<accession>A0A1S8L4D9</accession>
<evidence type="ECO:0000259" key="4">
    <source>
        <dbReference type="Pfam" id="PF13742"/>
    </source>
</evidence>
<dbReference type="PANTHER" id="PTHR30008:SF0">
    <property type="entry name" value="EXODEOXYRIBONUCLEASE 7 LARGE SUBUNIT"/>
    <property type="match status" value="1"/>
</dbReference>